<evidence type="ECO:0000313" key="15">
    <source>
        <dbReference type="EMBL" id="TFZ07099.1"/>
    </source>
</evidence>
<keyword evidence="3 12" id="KW-0677">Repeat</keyword>
<dbReference type="Gene3D" id="3.40.50.300">
    <property type="entry name" value="P-loop containing nucleotide triphosphate hydrolases"/>
    <property type="match status" value="2"/>
</dbReference>
<dbReference type="InterPro" id="IPR037118">
    <property type="entry name" value="Val-tRNA_synth_C_sf"/>
</dbReference>
<evidence type="ECO:0000256" key="10">
    <source>
        <dbReference type="ARBA" id="ARBA00049360"/>
    </source>
</evidence>
<dbReference type="Pfam" id="PF16326">
    <property type="entry name" value="ABC_tran_CTD"/>
    <property type="match status" value="1"/>
</dbReference>
<dbReference type="PANTHER" id="PTHR42855:SF1">
    <property type="entry name" value="ABC TRANSPORTER DOMAIN-CONTAINING PROTEIN"/>
    <property type="match status" value="1"/>
</dbReference>
<evidence type="ECO:0000256" key="2">
    <source>
        <dbReference type="ARBA" id="ARBA00022490"/>
    </source>
</evidence>
<evidence type="ECO:0000256" key="7">
    <source>
        <dbReference type="ARBA" id="ARBA00022840"/>
    </source>
</evidence>
<feature type="binding site" evidence="12">
    <location>
        <begin position="347"/>
        <end position="354"/>
    </location>
    <ligand>
        <name>ATP</name>
        <dbReference type="ChEBI" id="CHEBI:30616"/>
        <label>2</label>
    </ligand>
</feature>
<comment type="subcellular location">
    <subcellularLocation>
        <location evidence="12">Cytoplasm</location>
    </subcellularLocation>
    <text evidence="12">Associates with ribosomes.</text>
</comment>
<keyword evidence="9 12" id="KW-0234">DNA repair</keyword>
<keyword evidence="1" id="KW-1003">Cell membrane</keyword>
<dbReference type="Pfam" id="PF00005">
    <property type="entry name" value="ABC_tran"/>
    <property type="match status" value="2"/>
</dbReference>
<dbReference type="InterPro" id="IPR032524">
    <property type="entry name" value="ABC_tran_C"/>
</dbReference>
<evidence type="ECO:0000313" key="16">
    <source>
        <dbReference type="Proteomes" id="UP000298180"/>
    </source>
</evidence>
<dbReference type="PANTHER" id="PTHR42855">
    <property type="entry name" value="ABC TRANSPORTER ATP-BINDING SUBUNIT"/>
    <property type="match status" value="1"/>
</dbReference>
<evidence type="ECO:0000256" key="6">
    <source>
        <dbReference type="ARBA" id="ARBA00022801"/>
    </source>
</evidence>
<dbReference type="InterPro" id="IPR027417">
    <property type="entry name" value="P-loop_NTPase"/>
</dbReference>
<dbReference type="GO" id="GO:0005737">
    <property type="term" value="C:cytoplasm"/>
    <property type="evidence" value="ECO:0007669"/>
    <property type="project" value="UniProtKB-SubCell"/>
</dbReference>
<dbReference type="Pfam" id="PF12848">
    <property type="entry name" value="ABC_tran_Xtn"/>
    <property type="match status" value="1"/>
</dbReference>
<comment type="function">
    <text evidence="12">Probably plays a role in ribosome assembly or function. May be involved in resolution of branched DNA intermediates that result from template switching in postreplication gaps. Binds DNA and has ATPase activity.</text>
</comment>
<dbReference type="GO" id="GO:0016887">
    <property type="term" value="F:ATP hydrolysis activity"/>
    <property type="evidence" value="ECO:0007669"/>
    <property type="project" value="UniProtKB-UniRule"/>
</dbReference>
<dbReference type="InterPro" id="IPR003439">
    <property type="entry name" value="ABC_transporter-like_ATP-bd"/>
</dbReference>
<keyword evidence="12" id="KW-0175">Coiled coil</keyword>
<dbReference type="PROSITE" id="PS50893">
    <property type="entry name" value="ABC_TRANSPORTER_2"/>
    <property type="match status" value="2"/>
</dbReference>
<keyword evidence="8 12" id="KW-0238">DNA-binding</keyword>
<feature type="region of interest" description="Disordered" evidence="13">
    <location>
        <begin position="536"/>
        <end position="560"/>
    </location>
</feature>
<proteinExistence type="inferred from homology"/>
<dbReference type="Proteomes" id="UP000298180">
    <property type="component" value="Unassembled WGS sequence"/>
</dbReference>
<feature type="domain" description="ABC transporter" evidence="14">
    <location>
        <begin position="308"/>
        <end position="533"/>
    </location>
</feature>
<name>A0A4Z0CAK2_9BURK</name>
<reference evidence="15 16" key="1">
    <citation type="submission" date="2019-03" db="EMBL/GenBank/DDBJ databases">
        <title>Ramlibacter henchirensis DSM 14656, whole genome shotgun sequence.</title>
        <authorList>
            <person name="Zhang X."/>
            <person name="Feng G."/>
            <person name="Zhu H."/>
        </authorList>
    </citation>
    <scope>NUCLEOTIDE SEQUENCE [LARGE SCALE GENOMIC DNA]</scope>
    <source>
        <strain evidence="15 16">DSM 14656</strain>
    </source>
</reference>
<organism evidence="15 16">
    <name type="scientific">Ramlibacter henchirensis</name>
    <dbReference type="NCBI Taxonomy" id="204072"/>
    <lineage>
        <taxon>Bacteria</taxon>
        <taxon>Pseudomonadati</taxon>
        <taxon>Pseudomonadota</taxon>
        <taxon>Betaproteobacteria</taxon>
        <taxon>Burkholderiales</taxon>
        <taxon>Comamonadaceae</taxon>
        <taxon>Ramlibacter</taxon>
    </lineage>
</organism>
<feature type="binding site" evidence="12">
    <location>
        <begin position="36"/>
        <end position="43"/>
    </location>
    <ligand>
        <name>ATP</name>
        <dbReference type="ChEBI" id="CHEBI:30616"/>
        <label>1</label>
    </ligand>
</feature>
<dbReference type="HAMAP" id="MF_00848">
    <property type="entry name" value="Uup"/>
    <property type="match status" value="1"/>
</dbReference>
<dbReference type="GO" id="GO:0003677">
    <property type="term" value="F:DNA binding"/>
    <property type="evidence" value="ECO:0007669"/>
    <property type="project" value="UniProtKB-UniRule"/>
</dbReference>
<feature type="coiled-coil region" evidence="12">
    <location>
        <begin position="570"/>
        <end position="624"/>
    </location>
</feature>
<dbReference type="EMBL" id="SMLM01000001">
    <property type="protein sequence ID" value="TFZ07099.1"/>
    <property type="molecule type" value="Genomic_DNA"/>
</dbReference>
<evidence type="ECO:0000259" key="14">
    <source>
        <dbReference type="PROSITE" id="PS50893"/>
    </source>
</evidence>
<dbReference type="SUPFAM" id="SSF52540">
    <property type="entry name" value="P-loop containing nucleoside triphosphate hydrolases"/>
    <property type="match status" value="2"/>
</dbReference>
<feature type="domain" description="ABC transporter" evidence="14">
    <location>
        <begin position="1"/>
        <end position="241"/>
    </location>
</feature>
<dbReference type="Gene3D" id="1.10.287.380">
    <property type="entry name" value="Valyl-tRNA synthetase, C-terminal domain"/>
    <property type="match status" value="1"/>
</dbReference>
<evidence type="ECO:0000256" key="9">
    <source>
        <dbReference type="ARBA" id="ARBA00023204"/>
    </source>
</evidence>
<evidence type="ECO:0000256" key="13">
    <source>
        <dbReference type="SAM" id="MobiDB-lite"/>
    </source>
</evidence>
<dbReference type="CDD" id="cd03221">
    <property type="entry name" value="ABCF_EF-3"/>
    <property type="match status" value="2"/>
</dbReference>
<dbReference type="AlphaFoldDB" id="A0A4Z0CAK2"/>
<dbReference type="SMART" id="SM00382">
    <property type="entry name" value="AAA"/>
    <property type="match status" value="2"/>
</dbReference>
<accession>A0A4Z0CAK2</accession>
<comment type="catalytic activity">
    <reaction evidence="10 12">
        <text>ATP + H2O = ADP + phosphate + H(+)</text>
        <dbReference type="Rhea" id="RHEA:13065"/>
        <dbReference type="ChEBI" id="CHEBI:15377"/>
        <dbReference type="ChEBI" id="CHEBI:15378"/>
        <dbReference type="ChEBI" id="CHEBI:30616"/>
        <dbReference type="ChEBI" id="CHEBI:43474"/>
        <dbReference type="ChEBI" id="CHEBI:456216"/>
    </reaction>
</comment>
<keyword evidence="16" id="KW-1185">Reference proteome</keyword>
<protein>
    <recommendedName>
        <fullName evidence="12">ATP-binding protein Uup</fullName>
        <ecNumber evidence="12">3.6.1.-</ecNumber>
    </recommendedName>
</protein>
<evidence type="ECO:0000256" key="4">
    <source>
        <dbReference type="ARBA" id="ARBA00022741"/>
    </source>
</evidence>
<evidence type="ECO:0000256" key="11">
    <source>
        <dbReference type="ARBA" id="ARBA00061478"/>
    </source>
</evidence>
<dbReference type="InterPro" id="IPR051309">
    <property type="entry name" value="ABCF_ATPase"/>
</dbReference>
<keyword evidence="4 12" id="KW-0547">Nucleotide-binding</keyword>
<comment type="similarity">
    <text evidence="11 12">Belongs to the ABC transporter superfamily. ABCF family. Uup subfamily.</text>
</comment>
<keyword evidence="2 12" id="KW-0963">Cytoplasm</keyword>
<gene>
    <name evidence="12" type="primary">uup</name>
    <name evidence="15" type="ORF">EZ313_10915</name>
</gene>
<feature type="compositionally biased region" description="Pro residues" evidence="13">
    <location>
        <begin position="541"/>
        <end position="550"/>
    </location>
</feature>
<dbReference type="InterPro" id="IPR032781">
    <property type="entry name" value="ABC_tran_Xtn"/>
</dbReference>
<keyword evidence="6 12" id="KW-0378">Hydrolase</keyword>
<sequence>MALITLSQAHLAFGHVPLLDQAQFALEAQERVGLIGRNGAGKSSLLKILAGLERLDDGNMQVQQNLRIAYVAQEPVLDETATVFDSVKLGLAPVLDLIGRYTHGEGDLDALQGRIEAQDGWNWQQRVDETLHRLRLEPDAPVGTLSGGVRKRVALAQALVAGPDVLLLDEPTNHLDLDAIEWLESLLLEFRGSVVIITHDRAFLDRVATRIVELDRGQLRSYSGNFTRYQTLKEEQLAQESVVNAKSDKLLAQEEVWIRKGVEARRTRAQGRITRLERLREQRAARREALGRVRMEVATGAPSGKLVAELEGVSKSFPDPSGSAPPRVVVRDFSTTILRGDKVGLVGPNGAGKTTLLKLILGELAADRGKVRQGANLQVAYFDQMREALDLDATLEDFISPGSEWIEIGRQRKHVKSYLGDFLFSPARAGSPVRSLSGGERNRLLLARLFARPANVLVLDEPTNDLDIDTLELLEDLLQDYEGTVFLVSHDRTFLDNVVTSTIAFEGDGRWREYEGGVQDWLLQSQRARQWAAPVETAPAPAKPAAPAPAPAVESATSRRKLSYKEQRELEALPGRIEALEQEQAALNAELADGTLYVRDGARAAQLAARSAAIEDELMEALERWEALGAL</sequence>
<evidence type="ECO:0000256" key="12">
    <source>
        <dbReference type="HAMAP-Rule" id="MF_00848"/>
    </source>
</evidence>
<dbReference type="InterPro" id="IPR017871">
    <property type="entry name" value="ABC_transporter-like_CS"/>
</dbReference>
<evidence type="ECO:0000256" key="8">
    <source>
        <dbReference type="ARBA" id="ARBA00023125"/>
    </source>
</evidence>
<dbReference type="EC" id="3.6.1.-" evidence="12"/>
<evidence type="ECO:0000256" key="1">
    <source>
        <dbReference type="ARBA" id="ARBA00022475"/>
    </source>
</evidence>
<comment type="caution">
    <text evidence="15">The sequence shown here is derived from an EMBL/GenBank/DDBJ whole genome shotgun (WGS) entry which is preliminary data.</text>
</comment>
<dbReference type="PROSITE" id="PS00211">
    <property type="entry name" value="ABC_TRANSPORTER_1"/>
    <property type="match status" value="1"/>
</dbReference>
<dbReference type="GO" id="GO:0006281">
    <property type="term" value="P:DNA repair"/>
    <property type="evidence" value="ECO:0007669"/>
    <property type="project" value="UniProtKB-KW"/>
</dbReference>
<dbReference type="GO" id="GO:0005524">
    <property type="term" value="F:ATP binding"/>
    <property type="evidence" value="ECO:0007669"/>
    <property type="project" value="UniProtKB-UniRule"/>
</dbReference>
<keyword evidence="5 12" id="KW-0227">DNA damage</keyword>
<dbReference type="FunFam" id="3.40.50.300:FF:000011">
    <property type="entry name" value="Putative ABC transporter ATP-binding component"/>
    <property type="match status" value="1"/>
</dbReference>
<evidence type="ECO:0000256" key="3">
    <source>
        <dbReference type="ARBA" id="ARBA00022737"/>
    </source>
</evidence>
<dbReference type="FunFam" id="3.40.50.300:FF:000309">
    <property type="entry name" value="ABC transporter ATP-binding protein"/>
    <property type="match status" value="1"/>
</dbReference>
<dbReference type="RefSeq" id="WP_135263179.1">
    <property type="nucleotide sequence ID" value="NZ_SMLM01000001.1"/>
</dbReference>
<dbReference type="GO" id="GO:0043022">
    <property type="term" value="F:ribosome binding"/>
    <property type="evidence" value="ECO:0007669"/>
    <property type="project" value="UniProtKB-UniRule"/>
</dbReference>
<dbReference type="InterPro" id="IPR003593">
    <property type="entry name" value="AAA+_ATPase"/>
</dbReference>
<keyword evidence="7 12" id="KW-0067">ATP-binding</keyword>
<keyword evidence="1" id="KW-0472">Membrane</keyword>
<dbReference type="OrthoDB" id="9762051at2"/>
<evidence type="ECO:0000256" key="5">
    <source>
        <dbReference type="ARBA" id="ARBA00022763"/>
    </source>
</evidence>
<dbReference type="InterPro" id="IPR043686">
    <property type="entry name" value="Uup"/>
</dbReference>